<proteinExistence type="predicted"/>
<gene>
    <name evidence="1" type="ORF">Fot_12876</name>
</gene>
<dbReference type="AlphaFoldDB" id="A0ABD1W1W0"/>
<accession>A0ABD1W1W0</accession>
<evidence type="ECO:0000313" key="2">
    <source>
        <dbReference type="Proteomes" id="UP001604277"/>
    </source>
</evidence>
<sequence length="119" mass="13153">MVNMQGNFYSAQGVPLSPNNYYNYMALLNDASAPQNATFGMNDYQLSGHLSSAGGSQGQYGWQQNQEFNVQSEELPSLPGNQDGLSALGFCEFPGDKHQKEHIQSNLMQYQQMAVSYNS</sequence>
<evidence type="ECO:0000313" key="1">
    <source>
        <dbReference type="EMBL" id="KAL2543643.1"/>
    </source>
</evidence>
<organism evidence="1 2">
    <name type="scientific">Forsythia ovata</name>
    <dbReference type="NCBI Taxonomy" id="205694"/>
    <lineage>
        <taxon>Eukaryota</taxon>
        <taxon>Viridiplantae</taxon>
        <taxon>Streptophyta</taxon>
        <taxon>Embryophyta</taxon>
        <taxon>Tracheophyta</taxon>
        <taxon>Spermatophyta</taxon>
        <taxon>Magnoliopsida</taxon>
        <taxon>eudicotyledons</taxon>
        <taxon>Gunneridae</taxon>
        <taxon>Pentapetalae</taxon>
        <taxon>asterids</taxon>
        <taxon>lamiids</taxon>
        <taxon>Lamiales</taxon>
        <taxon>Oleaceae</taxon>
        <taxon>Forsythieae</taxon>
        <taxon>Forsythia</taxon>
    </lineage>
</organism>
<protein>
    <submittedName>
        <fullName evidence="1">NOT transcription complex subunit VIP2</fullName>
    </submittedName>
</protein>
<comment type="caution">
    <text evidence="1">The sequence shown here is derived from an EMBL/GenBank/DDBJ whole genome shotgun (WGS) entry which is preliminary data.</text>
</comment>
<name>A0ABD1W1W0_9LAMI</name>
<dbReference type="EMBL" id="JBFOLJ010000004">
    <property type="protein sequence ID" value="KAL2543643.1"/>
    <property type="molecule type" value="Genomic_DNA"/>
</dbReference>
<keyword evidence="2" id="KW-1185">Reference proteome</keyword>
<reference evidence="2" key="1">
    <citation type="submission" date="2024-07" db="EMBL/GenBank/DDBJ databases">
        <title>Two chromosome-level genome assemblies of Korean endemic species Abeliophyllum distichum and Forsythia ovata (Oleaceae).</title>
        <authorList>
            <person name="Jang H."/>
        </authorList>
    </citation>
    <scope>NUCLEOTIDE SEQUENCE [LARGE SCALE GENOMIC DNA]</scope>
</reference>
<dbReference type="Proteomes" id="UP001604277">
    <property type="component" value="Unassembled WGS sequence"/>
</dbReference>